<dbReference type="EMBL" id="JAOYFB010000003">
    <property type="protein sequence ID" value="KAK4009169.1"/>
    <property type="molecule type" value="Genomic_DNA"/>
</dbReference>
<sequence>MSQLPHTNRKVQKKVGSRSGSFNVAPSPSKTVPAASSSLTSTSPFKVSDHRQNTEGAKKQLFQSKNTVVDFDTISNVEELTFEETHLSDFMGDLSAPSPSTLGQQSTFPPAVAKKTTASPANATPKPVGTSQTYKVKYVAPSFGSRKSKVSKAKEYPAAAPAFQTTPTEVMDMSAEKPTEKSSPPSCGGGNNVLESTSASGPPPHSIRLEQLPVESTNLTRADDETSVSPSKTAALTPVDTLQIYGDKNVATDEASGAPKHSHAEKNPAATTAKRANIVEKSLPSIGVENYGLQKTSVSDVTDEFPPTPPPSRQEQLSLIELTTLTPVDAKERVTPSANAGQKPRMGTSKNSRGKNVAPAAVSRRSSKTPATDNEHWFVVSYRFSPISTDAKTTPDRSASSG</sequence>
<keyword evidence="3" id="KW-1185">Reference proteome</keyword>
<comment type="caution">
    <text evidence="2">The sequence shown here is derived from an EMBL/GenBank/DDBJ whole genome shotgun (WGS) entry which is preliminary data.</text>
</comment>
<feature type="compositionally biased region" description="Basic and acidic residues" evidence="1">
    <location>
        <begin position="47"/>
        <end position="58"/>
    </location>
</feature>
<proteinExistence type="predicted"/>
<evidence type="ECO:0000313" key="2">
    <source>
        <dbReference type="EMBL" id="KAK4009169.1"/>
    </source>
</evidence>
<name>A0ABQ9Z8E8_9CRUS</name>
<gene>
    <name evidence="2" type="ORF">OUZ56_018253</name>
</gene>
<feature type="compositionally biased region" description="Polar residues" evidence="1">
    <location>
        <begin position="97"/>
        <end position="108"/>
    </location>
</feature>
<evidence type="ECO:0000313" key="3">
    <source>
        <dbReference type="Proteomes" id="UP001234178"/>
    </source>
</evidence>
<feature type="compositionally biased region" description="Low complexity" evidence="1">
    <location>
        <begin position="157"/>
        <end position="168"/>
    </location>
</feature>
<feature type="region of interest" description="Disordered" evidence="1">
    <location>
        <begin position="145"/>
        <end position="235"/>
    </location>
</feature>
<feature type="compositionally biased region" description="Basic residues" evidence="1">
    <location>
        <begin position="7"/>
        <end position="16"/>
    </location>
</feature>
<organism evidence="2 3">
    <name type="scientific">Daphnia magna</name>
    <dbReference type="NCBI Taxonomy" id="35525"/>
    <lineage>
        <taxon>Eukaryota</taxon>
        <taxon>Metazoa</taxon>
        <taxon>Ecdysozoa</taxon>
        <taxon>Arthropoda</taxon>
        <taxon>Crustacea</taxon>
        <taxon>Branchiopoda</taxon>
        <taxon>Diplostraca</taxon>
        <taxon>Cladocera</taxon>
        <taxon>Anomopoda</taxon>
        <taxon>Daphniidae</taxon>
        <taxon>Daphnia</taxon>
    </lineage>
</organism>
<accession>A0ABQ9Z8E8</accession>
<feature type="compositionally biased region" description="Low complexity" evidence="1">
    <location>
        <begin position="33"/>
        <end position="44"/>
    </location>
</feature>
<feature type="compositionally biased region" description="Polar residues" evidence="1">
    <location>
        <begin position="18"/>
        <end position="30"/>
    </location>
</feature>
<feature type="region of interest" description="Disordered" evidence="1">
    <location>
        <begin position="250"/>
        <end position="276"/>
    </location>
</feature>
<evidence type="ECO:0000256" key="1">
    <source>
        <dbReference type="SAM" id="MobiDB-lite"/>
    </source>
</evidence>
<feature type="region of interest" description="Disordered" evidence="1">
    <location>
        <begin position="325"/>
        <end position="375"/>
    </location>
</feature>
<protein>
    <submittedName>
        <fullName evidence="2">Uncharacterized protein</fullName>
    </submittedName>
</protein>
<feature type="region of interest" description="Disordered" evidence="1">
    <location>
        <begin position="91"/>
        <end position="131"/>
    </location>
</feature>
<feature type="region of interest" description="Disordered" evidence="1">
    <location>
        <begin position="1"/>
        <end position="59"/>
    </location>
</feature>
<dbReference type="Proteomes" id="UP001234178">
    <property type="component" value="Unassembled WGS sequence"/>
</dbReference>
<reference evidence="2 3" key="1">
    <citation type="journal article" date="2023" name="Nucleic Acids Res.">
        <title>The hologenome of Daphnia magna reveals possible DNA methylation and microbiome-mediated evolution of the host genome.</title>
        <authorList>
            <person name="Chaturvedi A."/>
            <person name="Li X."/>
            <person name="Dhandapani V."/>
            <person name="Marshall H."/>
            <person name="Kissane S."/>
            <person name="Cuenca-Cambronero M."/>
            <person name="Asole G."/>
            <person name="Calvet F."/>
            <person name="Ruiz-Romero M."/>
            <person name="Marangio P."/>
            <person name="Guigo R."/>
            <person name="Rago D."/>
            <person name="Mirbahai L."/>
            <person name="Eastwood N."/>
            <person name="Colbourne J.K."/>
            <person name="Zhou J."/>
            <person name="Mallon E."/>
            <person name="Orsini L."/>
        </authorList>
    </citation>
    <scope>NUCLEOTIDE SEQUENCE [LARGE SCALE GENOMIC DNA]</scope>
    <source>
        <strain evidence="2">LRV0_1</strain>
    </source>
</reference>